<keyword evidence="5" id="KW-1185">Reference proteome</keyword>
<dbReference type="AlphaFoldDB" id="A0AA40E9C9"/>
<evidence type="ECO:0000256" key="1">
    <source>
        <dbReference type="SAM" id="Coils"/>
    </source>
</evidence>
<protein>
    <submittedName>
        <fullName evidence="4">Up-regulated during septation-domain-containing protein</fullName>
    </submittedName>
</protein>
<dbReference type="EMBL" id="JAUIRO010000002">
    <property type="protein sequence ID" value="KAK0727173.1"/>
    <property type="molecule type" value="Genomic_DNA"/>
</dbReference>
<comment type="caution">
    <text evidence="4">The sequence shown here is derived from an EMBL/GenBank/DDBJ whole genome shotgun (WGS) entry which is preliminary data.</text>
</comment>
<evidence type="ECO:0000313" key="4">
    <source>
        <dbReference type="EMBL" id="KAK0727173.1"/>
    </source>
</evidence>
<accession>A0AA40E9C9</accession>
<feature type="compositionally biased region" description="Polar residues" evidence="2">
    <location>
        <begin position="253"/>
        <end position="263"/>
    </location>
</feature>
<feature type="domain" description="Up-regulated during septation protein 1" evidence="3">
    <location>
        <begin position="428"/>
        <end position="545"/>
    </location>
</feature>
<dbReference type="Pfam" id="PF15456">
    <property type="entry name" value="Uds1"/>
    <property type="match status" value="1"/>
</dbReference>
<name>A0AA40E9C9_9PEZI</name>
<dbReference type="GeneID" id="85316594"/>
<feature type="region of interest" description="Disordered" evidence="2">
    <location>
        <begin position="253"/>
        <end position="281"/>
    </location>
</feature>
<dbReference type="InterPro" id="IPR029191">
    <property type="entry name" value="Uds1"/>
</dbReference>
<feature type="coiled-coil region" evidence="1">
    <location>
        <begin position="507"/>
        <end position="541"/>
    </location>
</feature>
<reference evidence="4" key="1">
    <citation type="submission" date="2023-06" db="EMBL/GenBank/DDBJ databases">
        <title>Genome-scale phylogeny and comparative genomics of the fungal order Sordariales.</title>
        <authorList>
            <consortium name="Lawrence Berkeley National Laboratory"/>
            <person name="Hensen N."/>
            <person name="Bonometti L."/>
            <person name="Westerberg I."/>
            <person name="Brannstrom I.O."/>
            <person name="Guillou S."/>
            <person name="Cros-Aarteil S."/>
            <person name="Calhoun S."/>
            <person name="Haridas S."/>
            <person name="Kuo A."/>
            <person name="Mondo S."/>
            <person name="Pangilinan J."/>
            <person name="Riley R."/>
            <person name="LaButti K."/>
            <person name="Andreopoulos B."/>
            <person name="Lipzen A."/>
            <person name="Chen C."/>
            <person name="Yanf M."/>
            <person name="Daum C."/>
            <person name="Ng V."/>
            <person name="Clum A."/>
            <person name="Steindorff A."/>
            <person name="Ohm R."/>
            <person name="Martin F."/>
            <person name="Silar P."/>
            <person name="Natvig D."/>
            <person name="Lalanne C."/>
            <person name="Gautier V."/>
            <person name="Ament-velasquez S.L."/>
            <person name="Kruys A."/>
            <person name="Hutchinson M.I."/>
            <person name="Powell A.J."/>
            <person name="Barry K."/>
            <person name="Miller A.N."/>
            <person name="Grigoriev I.V."/>
            <person name="Debuchy R."/>
            <person name="Gladieux P."/>
            <person name="Thoren M.H."/>
            <person name="Johannesson H."/>
        </authorList>
    </citation>
    <scope>NUCLEOTIDE SEQUENCE</scope>
    <source>
        <strain evidence="4">SMH2392-1A</strain>
    </source>
</reference>
<dbReference type="RefSeq" id="XP_060300029.1">
    <property type="nucleotide sequence ID" value="XM_060433323.1"/>
</dbReference>
<evidence type="ECO:0000313" key="5">
    <source>
        <dbReference type="Proteomes" id="UP001172101"/>
    </source>
</evidence>
<feature type="region of interest" description="Disordered" evidence="2">
    <location>
        <begin position="567"/>
        <end position="603"/>
    </location>
</feature>
<dbReference type="Proteomes" id="UP001172101">
    <property type="component" value="Unassembled WGS sequence"/>
</dbReference>
<evidence type="ECO:0000259" key="3">
    <source>
        <dbReference type="Pfam" id="PF15456"/>
    </source>
</evidence>
<feature type="region of interest" description="Disordered" evidence="2">
    <location>
        <begin position="194"/>
        <end position="232"/>
    </location>
</feature>
<keyword evidence="1" id="KW-0175">Coiled coil</keyword>
<sequence length="752" mass="82147">MAHITSCMLGSGTEDVSLSPNNYIAPGVSPQTSNESVCNHFSSPRLEPICLPLVQAYHISPLQLGRASPSGDKPFVWRMHQTERKYQLFPKDKQAAAAAGKSLDPEQAFALAMGQNGEKSDKPAAGTGLRIRIKEHNLIRRRKVSVPDLGPMTTVQEVAMDSPTIPGRPPLHERSISAPGTSWKQHHLFEHSALSKSQVLDERPELGSASSSPAKDEARRSPTGARQPLSPKTLAPLVIPALNSAVPRLTHQMSLSRLRSGSTPIEAPIRSARTDDSPRVRTPYTPLSAALTTPKSAATSVMTASTLPTPLSAPIESRSSPKPWEKAANYAVVSTPKEGTPEAACTPKADPLDTPLSASATGHRRNQSESGSIMERGRPRKRSESGGVNGRAESKRSKSVERRAFEFLPKGWKATDAMNMMRQEEIAAIQKQALQQAARFEVLRKEDVDNLSRELRQLDERTEYLRRTYTSLRAGRRNLHTRICQYLRSPRTAKFSHDSMLKQEEALAELDASIDDWVNKLEQAENRRTRVRQKLLEHVAAAATLSVSAGGVVGVSESLQHAMGVRPLNPATAPSNISTPPRSPTKLSFTSHAQSSSPSPQRVVAQVPSTILEQPLFEEAASMRPDVESKAEVPAPLRRAETIRIYADNDVYALLADVEHAITKMSGRDFSPIKDESMSEAGRKKINRSRSHELLKASTNKPLPSLIDAEKACSSSTPPPPVAIPSPSIDVHMEEIFLTSAVFKPERSFTVC</sequence>
<proteinExistence type="predicted"/>
<evidence type="ECO:0000256" key="2">
    <source>
        <dbReference type="SAM" id="MobiDB-lite"/>
    </source>
</evidence>
<gene>
    <name evidence="4" type="ORF">B0T26DRAFT_119600</name>
</gene>
<organism evidence="4 5">
    <name type="scientific">Lasiosphaeria miniovina</name>
    <dbReference type="NCBI Taxonomy" id="1954250"/>
    <lineage>
        <taxon>Eukaryota</taxon>
        <taxon>Fungi</taxon>
        <taxon>Dikarya</taxon>
        <taxon>Ascomycota</taxon>
        <taxon>Pezizomycotina</taxon>
        <taxon>Sordariomycetes</taxon>
        <taxon>Sordariomycetidae</taxon>
        <taxon>Sordariales</taxon>
        <taxon>Lasiosphaeriaceae</taxon>
        <taxon>Lasiosphaeria</taxon>
    </lineage>
</organism>
<feature type="region of interest" description="Disordered" evidence="2">
    <location>
        <begin position="337"/>
        <end position="400"/>
    </location>
</feature>
<feature type="compositionally biased region" description="Polar residues" evidence="2">
    <location>
        <begin position="572"/>
        <end position="600"/>
    </location>
</feature>